<comment type="subcellular location">
    <subcellularLocation>
        <location evidence="1">Nucleus</location>
    </subcellularLocation>
</comment>
<dbReference type="Proteomes" id="UP000036681">
    <property type="component" value="Unplaced"/>
</dbReference>
<dbReference type="FunFam" id="1.10.287.660:FF:000001">
    <property type="entry name" value="pre-mRNA-splicing factor ISY1 homolog"/>
    <property type="match status" value="1"/>
</dbReference>
<reference evidence="5" key="1">
    <citation type="submission" date="2017-02" db="UniProtKB">
        <authorList>
            <consortium name="WormBaseParasite"/>
        </authorList>
    </citation>
    <scope>IDENTIFICATION</scope>
</reference>
<accession>A0A0M3HS04</accession>
<dbReference type="Gene3D" id="1.10.287.660">
    <property type="entry name" value="Helix hairpin bin"/>
    <property type="match status" value="1"/>
</dbReference>
<evidence type="ECO:0000256" key="2">
    <source>
        <dbReference type="ARBA" id="ARBA00007002"/>
    </source>
</evidence>
<name>A0A0M3HS04_ASCLU</name>
<dbReference type="GO" id="GO:0000350">
    <property type="term" value="P:generation of catalytic spliceosome for second transesterification step"/>
    <property type="evidence" value="ECO:0007669"/>
    <property type="project" value="InterPro"/>
</dbReference>
<dbReference type="InterPro" id="IPR029012">
    <property type="entry name" value="Helix_hairpin_bin_sf"/>
</dbReference>
<protein>
    <submittedName>
        <fullName evidence="5">Pre-mRNA-splicing factor ISY1 homolog</fullName>
    </submittedName>
</protein>
<evidence type="ECO:0000256" key="1">
    <source>
        <dbReference type="ARBA" id="ARBA00004123"/>
    </source>
</evidence>
<comment type="similarity">
    <text evidence="2">Belongs to the ISY1 family.</text>
</comment>
<keyword evidence="3" id="KW-0539">Nucleus</keyword>
<dbReference type="WBParaSite" id="ALUE_0000518001-mRNA-1">
    <property type="protein sequence ID" value="ALUE_0000518001-mRNA-1"/>
    <property type="gene ID" value="ALUE_0000518001"/>
</dbReference>
<organism evidence="4 5">
    <name type="scientific">Ascaris lumbricoides</name>
    <name type="common">Giant roundworm</name>
    <dbReference type="NCBI Taxonomy" id="6252"/>
    <lineage>
        <taxon>Eukaryota</taxon>
        <taxon>Metazoa</taxon>
        <taxon>Ecdysozoa</taxon>
        <taxon>Nematoda</taxon>
        <taxon>Chromadorea</taxon>
        <taxon>Rhabditida</taxon>
        <taxon>Spirurina</taxon>
        <taxon>Ascaridomorpha</taxon>
        <taxon>Ascaridoidea</taxon>
        <taxon>Ascarididae</taxon>
        <taxon>Ascaris</taxon>
    </lineage>
</organism>
<dbReference type="PANTHER" id="PTHR13021">
    <property type="entry name" value="PRE-MRNA-SPLICING FACTOR ISY1"/>
    <property type="match status" value="1"/>
</dbReference>
<dbReference type="SUPFAM" id="SSF140102">
    <property type="entry name" value="ISY1 domain-like"/>
    <property type="match status" value="1"/>
</dbReference>
<evidence type="ECO:0000256" key="3">
    <source>
        <dbReference type="ARBA" id="ARBA00023242"/>
    </source>
</evidence>
<evidence type="ECO:0000313" key="4">
    <source>
        <dbReference type="Proteomes" id="UP000036681"/>
    </source>
</evidence>
<dbReference type="AlphaFoldDB" id="A0A0M3HS04"/>
<dbReference type="GO" id="GO:0005634">
    <property type="term" value="C:nucleus"/>
    <property type="evidence" value="ECO:0007669"/>
    <property type="project" value="UniProtKB-SubCell"/>
</dbReference>
<keyword evidence="4" id="KW-1185">Reference proteome</keyword>
<dbReference type="InterPro" id="IPR037200">
    <property type="entry name" value="Isy1_sf"/>
</dbReference>
<evidence type="ECO:0000313" key="5">
    <source>
        <dbReference type="WBParaSite" id="ALUE_0000518001-mRNA-1"/>
    </source>
</evidence>
<proteinExistence type="inferred from homology"/>
<dbReference type="Pfam" id="PF06246">
    <property type="entry name" value="Isy1"/>
    <property type="match status" value="1"/>
</dbReference>
<sequence length="332" mass="38714">MYVNGIEVSASVFCRISSLALQPDKWEKRELERDRTEHAELLSRIDCWIWLRLITCTEARNAEKAMTALARWRRMKEEEEKGPVAKRPNDVSECTTLSDAERYRRQVTMEIAKKIALIQNPGLGEFKIRDLNDEINKLLRVKYAWETRIKELDGPDYRRVAPKELDREGREVAGNRGYKYFGAAKDLPGVRELFEKSEVEVNRKSRAELIKFVDADYYGFMDDDDGLLVPLEKDAELKARQQAEKDWEANKDVWKAKKAFEEDIDIYKVDDDSDEDLDTKKSVIVSEDGKETFVQHVVVPSQKEIEELILQRKKAQLYEKFLSNPPDMTPDE</sequence>
<dbReference type="InterPro" id="IPR009360">
    <property type="entry name" value="Isy1"/>
</dbReference>